<evidence type="ECO:0000259" key="2">
    <source>
        <dbReference type="Pfam" id="PF16020"/>
    </source>
</evidence>
<dbReference type="InterPro" id="IPR031973">
    <property type="entry name" value="Deltameth_res_prag01"/>
</dbReference>
<evidence type="ECO:0000256" key="1">
    <source>
        <dbReference type="SAM" id="Phobius"/>
    </source>
</evidence>
<organism evidence="3 4">
    <name type="scientific">Parastrongyloides trichosuri</name>
    <name type="common">Possum-specific nematode worm</name>
    <dbReference type="NCBI Taxonomy" id="131310"/>
    <lineage>
        <taxon>Eukaryota</taxon>
        <taxon>Metazoa</taxon>
        <taxon>Ecdysozoa</taxon>
        <taxon>Nematoda</taxon>
        <taxon>Chromadorea</taxon>
        <taxon>Rhabditida</taxon>
        <taxon>Tylenchina</taxon>
        <taxon>Panagrolaimomorpha</taxon>
        <taxon>Strongyloidoidea</taxon>
        <taxon>Strongyloididae</taxon>
        <taxon>Parastrongyloides</taxon>
    </lineage>
</organism>
<dbReference type="Pfam" id="PF16020">
    <property type="entry name" value="Deltameth_res"/>
    <property type="match status" value="1"/>
</dbReference>
<sequence>MKVVQLIASARRAAPLVFRRNGHGHHAPVNPGPPVTMDSMTIPCKAYNTIHSELQSKFNTYLIGSFAFFALTFAYACYEDIFIYDALRTPKSYRERK</sequence>
<dbReference type="WBParaSite" id="PTRK_0001409700.1">
    <property type="protein sequence ID" value="PTRK_0001409700.1"/>
    <property type="gene ID" value="PTRK_0001409700"/>
</dbReference>
<accession>A0A0N4ZZ83</accession>
<dbReference type="Proteomes" id="UP000038045">
    <property type="component" value="Unplaced"/>
</dbReference>
<keyword evidence="1" id="KW-0812">Transmembrane</keyword>
<protein>
    <submittedName>
        <fullName evidence="4">Deltameth_res domain-containing protein</fullName>
    </submittedName>
</protein>
<feature type="domain" description="Deltamethrin resistance protein prag01" evidence="2">
    <location>
        <begin position="40"/>
        <end position="82"/>
    </location>
</feature>
<evidence type="ECO:0000313" key="4">
    <source>
        <dbReference type="WBParaSite" id="PTRK_0001409700.1"/>
    </source>
</evidence>
<keyword evidence="1" id="KW-0472">Membrane</keyword>
<reference evidence="4" key="1">
    <citation type="submission" date="2017-02" db="UniProtKB">
        <authorList>
            <consortium name="WormBaseParasite"/>
        </authorList>
    </citation>
    <scope>IDENTIFICATION</scope>
</reference>
<evidence type="ECO:0000313" key="3">
    <source>
        <dbReference type="Proteomes" id="UP000038045"/>
    </source>
</evidence>
<name>A0A0N4ZZ83_PARTI</name>
<dbReference type="AlphaFoldDB" id="A0A0N4ZZ83"/>
<feature type="transmembrane region" description="Helical" evidence="1">
    <location>
        <begin position="61"/>
        <end position="87"/>
    </location>
</feature>
<proteinExistence type="predicted"/>
<keyword evidence="3" id="KW-1185">Reference proteome</keyword>
<keyword evidence="1" id="KW-1133">Transmembrane helix</keyword>